<reference evidence="2 3" key="1">
    <citation type="journal article" date="2015" name="Genome Announc.">
        <title>Draft Genome Sequences of Leptospira santarosai Strains U160, U164, and U233, Isolated from Asymptomatic Cattle.</title>
        <authorList>
            <person name="Kremer F.S."/>
            <person name="Eslabao M.R."/>
            <person name="Provisor M."/>
            <person name="Woloski R.D."/>
            <person name="Ramires O.V."/>
            <person name="Moreno L.Z."/>
            <person name="Moreno A.M."/>
            <person name="Hamond C."/>
            <person name="Lilenbaum W."/>
            <person name="Dellagostin O.A."/>
        </authorList>
    </citation>
    <scope>NUCLEOTIDE SEQUENCE [LARGE SCALE GENOMIC DNA]</scope>
    <source>
        <strain evidence="2 3">U160</strain>
    </source>
</reference>
<proteinExistence type="predicted"/>
<keyword evidence="1" id="KW-0472">Membrane</keyword>
<gene>
    <name evidence="2" type="ORF">XB16_1818</name>
</gene>
<feature type="transmembrane region" description="Helical" evidence="1">
    <location>
        <begin position="7"/>
        <end position="27"/>
    </location>
</feature>
<sequence length="293" mass="33631">MRFWIRLFWILVSGFVAILLYLCVHPLREGESLFVVDGSGEILSYTSGPGHVFEWETAFPWKYDVVRFSTHSRISNVGFNMDLSFGMFPESSPEGKIKIGVEVRYSLYSNQALEFLEASGIAKEKIDSYIRKVLYSVLRKKVEEFLVNPNTLKTNLEDYLKTDFSADILSQEKTFQTLNLKILDLQIPEPALITGIYRNQNLLLQRKMELVSALGKAEVHKIEDDAKTSALLKRLERTKDFISKNPDMREFLFYESLADNVEVILLPSEMVLGEIPSSKKKKNGTVKKIKEIE</sequence>
<dbReference type="Proteomes" id="UP000033961">
    <property type="component" value="Chromosome I"/>
</dbReference>
<keyword evidence="1" id="KW-1133">Transmembrane helix</keyword>
<protein>
    <submittedName>
        <fullName evidence="2">Uncharacterized protein</fullName>
    </submittedName>
</protein>
<dbReference type="EMBL" id="CP027843">
    <property type="protein sequence ID" value="AVQ12146.1"/>
    <property type="molecule type" value="Genomic_DNA"/>
</dbReference>
<dbReference type="AlphaFoldDB" id="A0A2P1QTB2"/>
<organism evidence="2 3">
    <name type="scientific">Leptospira santarosai</name>
    <dbReference type="NCBI Taxonomy" id="28183"/>
    <lineage>
        <taxon>Bacteria</taxon>
        <taxon>Pseudomonadati</taxon>
        <taxon>Spirochaetota</taxon>
        <taxon>Spirochaetia</taxon>
        <taxon>Leptospirales</taxon>
        <taxon>Leptospiraceae</taxon>
        <taxon>Leptospira</taxon>
    </lineage>
</organism>
<accession>A0A2P1QTB2</accession>
<evidence type="ECO:0000256" key="1">
    <source>
        <dbReference type="SAM" id="Phobius"/>
    </source>
</evidence>
<keyword evidence="1" id="KW-0812">Transmembrane</keyword>
<evidence type="ECO:0000313" key="3">
    <source>
        <dbReference type="Proteomes" id="UP000033961"/>
    </source>
</evidence>
<evidence type="ECO:0000313" key="2">
    <source>
        <dbReference type="EMBL" id="AVQ12146.1"/>
    </source>
</evidence>
<name>A0A2P1QTB2_9LEPT</name>